<keyword evidence="8" id="KW-1185">Reference proteome</keyword>
<organism evidence="7 8">
    <name type="scientific">Penaeus vannamei</name>
    <name type="common">Whiteleg shrimp</name>
    <name type="synonym">Litopenaeus vannamei</name>
    <dbReference type="NCBI Taxonomy" id="6689"/>
    <lineage>
        <taxon>Eukaryota</taxon>
        <taxon>Metazoa</taxon>
        <taxon>Ecdysozoa</taxon>
        <taxon>Arthropoda</taxon>
        <taxon>Crustacea</taxon>
        <taxon>Multicrustacea</taxon>
        <taxon>Malacostraca</taxon>
        <taxon>Eumalacostraca</taxon>
        <taxon>Eucarida</taxon>
        <taxon>Decapoda</taxon>
        <taxon>Dendrobranchiata</taxon>
        <taxon>Penaeoidea</taxon>
        <taxon>Penaeidae</taxon>
        <taxon>Penaeus</taxon>
    </lineage>
</organism>
<evidence type="ECO:0000256" key="5">
    <source>
        <dbReference type="SAM" id="Coils"/>
    </source>
</evidence>
<evidence type="ECO:0000256" key="4">
    <source>
        <dbReference type="PROSITE-ProRule" id="PRU00175"/>
    </source>
</evidence>
<keyword evidence="5" id="KW-0175">Coiled coil</keyword>
<gene>
    <name evidence="7" type="ORF">C7M84_010367</name>
</gene>
<sequence length="241" mass="27896">MSFKFMDILSHVTKGLGMIMNMQDTQRIAGRNQGHVDEALQIIRRQQQNIEQLMKDRQQQEMVMERLLNLFEKMDRDATGPSAIDSNRMQNASLVLSFPEDSQDSNSIIQSLYWTLHNALNNDEDNHSGVDSFGHDSVHSFEQVPVILRCDRCSDKFNQKERQPIVLTGCGHTVCRMCIQKERRQDRFMCSKCSIISRDLEDLPVNRTLYEILEEVRLAGRTRSSLRLPLLTNFCIPVFTD</sequence>
<dbReference type="AlphaFoldDB" id="A0A3R7QLK3"/>
<evidence type="ECO:0000256" key="1">
    <source>
        <dbReference type="ARBA" id="ARBA00022723"/>
    </source>
</evidence>
<proteinExistence type="predicted"/>
<dbReference type="PANTHER" id="PTHR47156">
    <property type="entry name" value="PROTEIN CBG20824"/>
    <property type="match status" value="1"/>
</dbReference>
<dbReference type="SUPFAM" id="SSF57850">
    <property type="entry name" value="RING/U-box"/>
    <property type="match status" value="1"/>
</dbReference>
<dbReference type="GO" id="GO:0008270">
    <property type="term" value="F:zinc ion binding"/>
    <property type="evidence" value="ECO:0007669"/>
    <property type="project" value="UniProtKB-KW"/>
</dbReference>
<evidence type="ECO:0000256" key="2">
    <source>
        <dbReference type="ARBA" id="ARBA00022771"/>
    </source>
</evidence>
<dbReference type="InterPro" id="IPR017907">
    <property type="entry name" value="Znf_RING_CS"/>
</dbReference>
<dbReference type="Proteomes" id="UP000283509">
    <property type="component" value="Unassembled WGS sequence"/>
</dbReference>
<dbReference type="Gene3D" id="3.30.40.10">
    <property type="entry name" value="Zinc/RING finger domain, C3HC4 (zinc finger)"/>
    <property type="match status" value="1"/>
</dbReference>
<feature type="domain" description="RING-type" evidence="6">
    <location>
        <begin position="150"/>
        <end position="194"/>
    </location>
</feature>
<evidence type="ECO:0000313" key="8">
    <source>
        <dbReference type="Proteomes" id="UP000283509"/>
    </source>
</evidence>
<evidence type="ECO:0000313" key="7">
    <source>
        <dbReference type="EMBL" id="ROT71317.1"/>
    </source>
</evidence>
<reference evidence="7 8" key="2">
    <citation type="submission" date="2019-01" db="EMBL/GenBank/DDBJ databases">
        <title>The decoding of complex shrimp genome reveals the adaptation for benthos swimmer, frequently molting mechanism and breeding impact on genome.</title>
        <authorList>
            <person name="Sun Y."/>
            <person name="Gao Y."/>
            <person name="Yu Y."/>
        </authorList>
    </citation>
    <scope>NUCLEOTIDE SEQUENCE [LARGE SCALE GENOMIC DNA]</scope>
    <source>
        <tissue evidence="7">Muscle</tissue>
    </source>
</reference>
<dbReference type="InterPro" id="IPR013083">
    <property type="entry name" value="Znf_RING/FYVE/PHD"/>
</dbReference>
<protein>
    <submittedName>
        <fullName evidence="7">Kelch motif family protein</fullName>
    </submittedName>
</protein>
<dbReference type="PROSITE" id="PS00518">
    <property type="entry name" value="ZF_RING_1"/>
    <property type="match status" value="1"/>
</dbReference>
<dbReference type="EMBL" id="QCYY01002310">
    <property type="protein sequence ID" value="ROT71317.1"/>
    <property type="molecule type" value="Genomic_DNA"/>
</dbReference>
<dbReference type="PANTHER" id="PTHR47156:SF10">
    <property type="entry name" value="E3 UBIQUITIN-PROTEIN LIGASE TRIM-21-RELATED"/>
    <property type="match status" value="1"/>
</dbReference>
<keyword evidence="2 4" id="KW-0863">Zinc-finger</keyword>
<evidence type="ECO:0000259" key="6">
    <source>
        <dbReference type="PROSITE" id="PS50089"/>
    </source>
</evidence>
<dbReference type="InterPro" id="IPR001841">
    <property type="entry name" value="Znf_RING"/>
</dbReference>
<dbReference type="SMART" id="SM00184">
    <property type="entry name" value="RING"/>
    <property type="match status" value="1"/>
</dbReference>
<evidence type="ECO:0000256" key="3">
    <source>
        <dbReference type="ARBA" id="ARBA00022833"/>
    </source>
</evidence>
<keyword evidence="3" id="KW-0862">Zinc</keyword>
<dbReference type="PROSITE" id="PS50089">
    <property type="entry name" value="ZF_RING_2"/>
    <property type="match status" value="1"/>
</dbReference>
<comment type="caution">
    <text evidence="7">The sequence shown here is derived from an EMBL/GenBank/DDBJ whole genome shotgun (WGS) entry which is preliminary data.</text>
</comment>
<dbReference type="OrthoDB" id="10067217at2759"/>
<dbReference type="InterPro" id="IPR052667">
    <property type="entry name" value="E3_ubiquitin-ligase_RING"/>
</dbReference>
<keyword evidence="1" id="KW-0479">Metal-binding</keyword>
<reference evidence="7 8" key="1">
    <citation type="submission" date="2018-04" db="EMBL/GenBank/DDBJ databases">
        <authorList>
            <person name="Zhang X."/>
            <person name="Yuan J."/>
            <person name="Li F."/>
            <person name="Xiang J."/>
        </authorList>
    </citation>
    <scope>NUCLEOTIDE SEQUENCE [LARGE SCALE GENOMIC DNA]</scope>
    <source>
        <tissue evidence="7">Muscle</tissue>
    </source>
</reference>
<dbReference type="Pfam" id="PF14634">
    <property type="entry name" value="zf-RING_5"/>
    <property type="match status" value="1"/>
</dbReference>
<name>A0A3R7QLK3_PENVA</name>
<accession>A0A3R7QLK3</accession>
<feature type="coiled-coil region" evidence="5">
    <location>
        <begin position="36"/>
        <end position="70"/>
    </location>
</feature>